<evidence type="ECO:0000313" key="2">
    <source>
        <dbReference type="Proteomes" id="UP001249851"/>
    </source>
</evidence>
<dbReference type="Proteomes" id="UP001249851">
    <property type="component" value="Unassembled WGS sequence"/>
</dbReference>
<protein>
    <submittedName>
        <fullName evidence="1">Uncharacterized protein</fullName>
    </submittedName>
</protein>
<sequence>MTWQAEDCPCLERWLKDATLGDEYEIHKTNVLTLGRSLPECITVTATLCFIQERRDSCKL</sequence>
<comment type="caution">
    <text evidence="1">The sequence shown here is derived from an EMBL/GenBank/DDBJ whole genome shotgun (WGS) entry which is preliminary data.</text>
</comment>
<evidence type="ECO:0000313" key="1">
    <source>
        <dbReference type="EMBL" id="KAK2567143.1"/>
    </source>
</evidence>
<gene>
    <name evidence="1" type="ORF">P5673_008947</name>
</gene>
<keyword evidence="2" id="KW-1185">Reference proteome</keyword>
<reference evidence="1" key="1">
    <citation type="journal article" date="2023" name="G3 (Bethesda)">
        <title>Whole genome assembly and annotation of the endangered Caribbean coral Acropora cervicornis.</title>
        <authorList>
            <person name="Selwyn J.D."/>
            <person name="Vollmer S.V."/>
        </authorList>
    </citation>
    <scope>NUCLEOTIDE SEQUENCE</scope>
    <source>
        <strain evidence="1">K2</strain>
    </source>
</reference>
<dbReference type="AlphaFoldDB" id="A0AAD9QTL2"/>
<accession>A0AAD9QTL2</accession>
<dbReference type="EMBL" id="JARQWQ010000015">
    <property type="protein sequence ID" value="KAK2567143.1"/>
    <property type="molecule type" value="Genomic_DNA"/>
</dbReference>
<reference evidence="1" key="2">
    <citation type="journal article" date="2023" name="Science">
        <title>Genomic signatures of disease resistance in endangered staghorn corals.</title>
        <authorList>
            <person name="Vollmer S.V."/>
            <person name="Selwyn J.D."/>
            <person name="Despard B.A."/>
            <person name="Roesel C.L."/>
        </authorList>
    </citation>
    <scope>NUCLEOTIDE SEQUENCE</scope>
    <source>
        <strain evidence="1">K2</strain>
    </source>
</reference>
<name>A0AAD9QTL2_ACRCE</name>
<organism evidence="1 2">
    <name type="scientific">Acropora cervicornis</name>
    <name type="common">Staghorn coral</name>
    <dbReference type="NCBI Taxonomy" id="6130"/>
    <lineage>
        <taxon>Eukaryota</taxon>
        <taxon>Metazoa</taxon>
        <taxon>Cnidaria</taxon>
        <taxon>Anthozoa</taxon>
        <taxon>Hexacorallia</taxon>
        <taxon>Scleractinia</taxon>
        <taxon>Astrocoeniina</taxon>
        <taxon>Acroporidae</taxon>
        <taxon>Acropora</taxon>
    </lineage>
</organism>
<proteinExistence type="predicted"/>